<dbReference type="InterPro" id="IPR009091">
    <property type="entry name" value="RCC1/BLIP-II"/>
</dbReference>
<reference evidence="4" key="2">
    <citation type="submission" date="2021-09" db="EMBL/GenBank/DDBJ databases">
        <authorList>
            <person name="Jia N."/>
            <person name="Wang J."/>
            <person name="Shi W."/>
            <person name="Du L."/>
            <person name="Sun Y."/>
            <person name="Zhan W."/>
            <person name="Jiang J."/>
            <person name="Wang Q."/>
            <person name="Zhang B."/>
            <person name="Ji P."/>
            <person name="Sakyi L.B."/>
            <person name="Cui X."/>
            <person name="Yuan T."/>
            <person name="Jiang B."/>
            <person name="Yang W."/>
            <person name="Lam T.T.-Y."/>
            <person name="Chang Q."/>
            <person name="Ding S."/>
            <person name="Wang X."/>
            <person name="Zhu J."/>
            <person name="Ruan X."/>
            <person name="Zhao L."/>
            <person name="Wei J."/>
            <person name="Que T."/>
            <person name="Du C."/>
            <person name="Cheng J."/>
            <person name="Dai P."/>
            <person name="Han X."/>
            <person name="Huang E."/>
            <person name="Gao Y."/>
            <person name="Liu J."/>
            <person name="Shao H."/>
            <person name="Ye R."/>
            <person name="Li L."/>
            <person name="Wei W."/>
            <person name="Wang X."/>
            <person name="Wang C."/>
            <person name="Huo Q."/>
            <person name="Li W."/>
            <person name="Guo W."/>
            <person name="Chen H."/>
            <person name="Chen S."/>
            <person name="Zhou L."/>
            <person name="Zhou L."/>
            <person name="Ni X."/>
            <person name="Tian J."/>
            <person name="Zhou Y."/>
            <person name="Sheng Y."/>
            <person name="Liu T."/>
            <person name="Pan Y."/>
            <person name="Xia L."/>
            <person name="Li J."/>
            <person name="Zhao F."/>
            <person name="Cao W."/>
        </authorList>
    </citation>
    <scope>NUCLEOTIDE SEQUENCE</scope>
    <source>
        <strain evidence="4">Rsan-2018</strain>
        <tissue evidence="4">Larvae</tissue>
    </source>
</reference>
<protein>
    <recommendedName>
        <fullName evidence="3">RCC1-like domain-containing protein</fullName>
    </recommendedName>
</protein>
<dbReference type="Pfam" id="PF25390">
    <property type="entry name" value="WD40_RLD"/>
    <property type="match status" value="1"/>
</dbReference>
<feature type="repeat" description="RCC1" evidence="2">
    <location>
        <begin position="206"/>
        <end position="261"/>
    </location>
</feature>
<feature type="repeat" description="RCC1" evidence="2">
    <location>
        <begin position="425"/>
        <end position="480"/>
    </location>
</feature>
<proteinExistence type="predicted"/>
<dbReference type="VEuPathDB" id="VectorBase:RSAN_029474"/>
<dbReference type="Proteomes" id="UP000821837">
    <property type="component" value="Chromosome 6"/>
</dbReference>
<feature type="domain" description="RCC1-like" evidence="3">
    <location>
        <begin position="175"/>
        <end position="455"/>
    </location>
</feature>
<dbReference type="EMBL" id="JABSTV010001252">
    <property type="protein sequence ID" value="KAH7947840.1"/>
    <property type="molecule type" value="Genomic_DNA"/>
</dbReference>
<reference evidence="4" key="1">
    <citation type="journal article" date="2020" name="Cell">
        <title>Large-Scale Comparative Analyses of Tick Genomes Elucidate Their Genetic Diversity and Vector Capacities.</title>
        <authorList>
            <consortium name="Tick Genome and Microbiome Consortium (TIGMIC)"/>
            <person name="Jia N."/>
            <person name="Wang J."/>
            <person name="Shi W."/>
            <person name="Du L."/>
            <person name="Sun Y."/>
            <person name="Zhan W."/>
            <person name="Jiang J.F."/>
            <person name="Wang Q."/>
            <person name="Zhang B."/>
            <person name="Ji P."/>
            <person name="Bell-Sakyi L."/>
            <person name="Cui X.M."/>
            <person name="Yuan T.T."/>
            <person name="Jiang B.G."/>
            <person name="Yang W.F."/>
            <person name="Lam T.T."/>
            <person name="Chang Q.C."/>
            <person name="Ding S.J."/>
            <person name="Wang X.J."/>
            <person name="Zhu J.G."/>
            <person name="Ruan X.D."/>
            <person name="Zhao L."/>
            <person name="Wei J.T."/>
            <person name="Ye R.Z."/>
            <person name="Que T.C."/>
            <person name="Du C.H."/>
            <person name="Zhou Y.H."/>
            <person name="Cheng J.X."/>
            <person name="Dai P.F."/>
            <person name="Guo W.B."/>
            <person name="Han X.H."/>
            <person name="Huang E.J."/>
            <person name="Li L.F."/>
            <person name="Wei W."/>
            <person name="Gao Y.C."/>
            <person name="Liu J.Z."/>
            <person name="Shao H.Z."/>
            <person name="Wang X."/>
            <person name="Wang C.C."/>
            <person name="Yang T.C."/>
            <person name="Huo Q.B."/>
            <person name="Li W."/>
            <person name="Chen H.Y."/>
            <person name="Chen S.E."/>
            <person name="Zhou L.G."/>
            <person name="Ni X.B."/>
            <person name="Tian J.H."/>
            <person name="Sheng Y."/>
            <person name="Liu T."/>
            <person name="Pan Y.S."/>
            <person name="Xia L.Y."/>
            <person name="Li J."/>
            <person name="Zhao F."/>
            <person name="Cao W.C."/>
        </authorList>
    </citation>
    <scope>NUCLEOTIDE SEQUENCE</scope>
    <source>
        <strain evidence="4">Rsan-2018</strain>
    </source>
</reference>
<dbReference type="PROSITE" id="PS00626">
    <property type="entry name" value="RCC1_2"/>
    <property type="match status" value="1"/>
</dbReference>
<evidence type="ECO:0000256" key="2">
    <source>
        <dbReference type="PROSITE-ProRule" id="PRU00235"/>
    </source>
</evidence>
<evidence type="ECO:0000256" key="1">
    <source>
        <dbReference type="ARBA" id="ARBA00022737"/>
    </source>
</evidence>
<dbReference type="GO" id="GO:0005085">
    <property type="term" value="F:guanyl-nucleotide exchange factor activity"/>
    <property type="evidence" value="ECO:0007669"/>
    <property type="project" value="TreeGrafter"/>
</dbReference>
<gene>
    <name evidence="4" type="ORF">HPB52_016221</name>
</gene>
<name>A0A9D4PP35_RHISA</name>
<dbReference type="PANTHER" id="PTHR46337:SF1">
    <property type="entry name" value="RCC1-LIKE G EXCHANGING FACTOR-LIKE PROTEIN"/>
    <property type="match status" value="1"/>
</dbReference>
<keyword evidence="5" id="KW-1185">Reference proteome</keyword>
<dbReference type="InterPro" id="IPR058923">
    <property type="entry name" value="RCC1-like_dom"/>
</dbReference>
<dbReference type="SUPFAM" id="SSF118359">
    <property type="entry name" value="Expressed protein At2g23090/F21P24.15"/>
    <property type="match status" value="1"/>
</dbReference>
<dbReference type="GO" id="GO:0019843">
    <property type="term" value="F:rRNA binding"/>
    <property type="evidence" value="ECO:0007669"/>
    <property type="project" value="TreeGrafter"/>
</dbReference>
<feature type="repeat" description="RCC1" evidence="2">
    <location>
        <begin position="315"/>
        <end position="366"/>
    </location>
</feature>
<evidence type="ECO:0000259" key="3">
    <source>
        <dbReference type="Pfam" id="PF25390"/>
    </source>
</evidence>
<feature type="repeat" description="RCC1" evidence="2">
    <location>
        <begin position="367"/>
        <end position="424"/>
    </location>
</feature>
<evidence type="ECO:0000313" key="5">
    <source>
        <dbReference type="Proteomes" id="UP000821837"/>
    </source>
</evidence>
<dbReference type="GO" id="GO:0070131">
    <property type="term" value="P:positive regulation of mitochondrial translation"/>
    <property type="evidence" value="ECO:0007669"/>
    <property type="project" value="TreeGrafter"/>
</dbReference>
<dbReference type="GO" id="GO:0005743">
    <property type="term" value="C:mitochondrial inner membrane"/>
    <property type="evidence" value="ECO:0007669"/>
    <property type="project" value="TreeGrafter"/>
</dbReference>
<dbReference type="PANTHER" id="PTHR46337">
    <property type="entry name" value="RCC1-LIKE G EXCHANGING FACTOR-LIKE PROTEIN"/>
    <property type="match status" value="1"/>
</dbReference>
<dbReference type="AlphaFoldDB" id="A0A9D4PP35"/>
<feature type="repeat" description="RCC1" evidence="2">
    <location>
        <begin position="59"/>
        <end position="120"/>
    </location>
</feature>
<dbReference type="PRINTS" id="PR00633">
    <property type="entry name" value="RCCNDNSATION"/>
</dbReference>
<keyword evidence="1" id="KW-0677">Repeat</keyword>
<accession>A0A9D4PP35</accession>
<dbReference type="SUPFAM" id="SSF50985">
    <property type="entry name" value="RCC1/BLIP-II"/>
    <property type="match status" value="1"/>
</dbReference>
<dbReference type="Gene3D" id="2.130.10.30">
    <property type="entry name" value="Regulator of chromosome condensation 1/beta-lactamase-inhibitor protein II"/>
    <property type="match status" value="2"/>
</dbReference>
<dbReference type="InterPro" id="IPR000408">
    <property type="entry name" value="Reg_chr_condens"/>
</dbReference>
<dbReference type="Pfam" id="PF00415">
    <property type="entry name" value="RCC1"/>
    <property type="match status" value="1"/>
</dbReference>
<comment type="caution">
    <text evidence="4">The sequence shown here is derived from an EMBL/GenBank/DDBJ whole genome shotgun (WGS) entry which is preliminary data.</text>
</comment>
<feature type="repeat" description="RCC1" evidence="2">
    <location>
        <begin position="127"/>
        <end position="205"/>
    </location>
</feature>
<dbReference type="PROSITE" id="PS50012">
    <property type="entry name" value="RCC1_3"/>
    <property type="match status" value="6"/>
</dbReference>
<dbReference type="InterPro" id="IPR053035">
    <property type="entry name" value="Mitochondrial_GEF_domain"/>
</dbReference>
<sequence>MSGTTALTRATAIRQLRSLLCPCGTGVLHGRRGNRTKALTSDDQLPVFQYTGEKTKRRKRVYAWGSCLTGALGHDKLVRPKLGHAPRSGHHKPYKLPFSEFYTVDDVACGYGFTLLSAQEDKIKNPCKVYGTGINTDFQIGYQCARRGKDFCHVSCTYVVFPFSLGHPLKVLTEPVGIPLPLKSESTRILRVACGRSHSIVLTDKEGAFSFGNNSFGQCGRPVVTDESPESCATPRQIQGIRGKIVDVVCGQDHTLFLTDEGAVYSCGWSADGQTGLGIYGSQGTPKRVNGDLSGVRIVRIAGTVDCILAVSDSGDLFGWGNSEYGQFGRQTDDKQMCFARNLNFPHGKVKAVASGGTMCGVVTESGDVYVWGYGLLGLGPEVSVKTIPTLLPRPLFGANRFAPDTQVIDLFCGLNHFAALNSRGELYTWGKNRNGCLGLGHTMDQHFPFRAQMPDPKTYKQHFENKHPKNDLPEDLLSV</sequence>
<evidence type="ECO:0000313" key="4">
    <source>
        <dbReference type="EMBL" id="KAH7947840.1"/>
    </source>
</evidence>
<organism evidence="4 5">
    <name type="scientific">Rhipicephalus sanguineus</name>
    <name type="common">Brown dog tick</name>
    <name type="synonym">Ixodes sanguineus</name>
    <dbReference type="NCBI Taxonomy" id="34632"/>
    <lineage>
        <taxon>Eukaryota</taxon>
        <taxon>Metazoa</taxon>
        <taxon>Ecdysozoa</taxon>
        <taxon>Arthropoda</taxon>
        <taxon>Chelicerata</taxon>
        <taxon>Arachnida</taxon>
        <taxon>Acari</taxon>
        <taxon>Parasitiformes</taxon>
        <taxon>Ixodida</taxon>
        <taxon>Ixodoidea</taxon>
        <taxon>Ixodidae</taxon>
        <taxon>Rhipicephalinae</taxon>
        <taxon>Rhipicephalus</taxon>
        <taxon>Rhipicephalus</taxon>
    </lineage>
</organism>